<dbReference type="GeneID" id="84593213"/>
<sequence length="147" mass="16059">MRIVSSCRENGPLALRHSHMPSGYWPLAAPYLTFAFHSHGQVQQTTDTRGMDIMACDKIRGSTERFLAPETWLRWGGHDAKVDEDEEEPEDTDRSGTTSEVNNGNHLSRAGKKIAVTPPPFPLSATPPSASSASSVASLDTTWPLIL</sequence>
<dbReference type="RefSeq" id="XP_059602562.1">
    <property type="nucleotide sequence ID" value="XM_059744698.1"/>
</dbReference>
<reference evidence="2" key="2">
    <citation type="submission" date="2025-08" db="UniProtKB">
        <authorList>
            <consortium name="RefSeq"/>
        </authorList>
    </citation>
    <scope>IDENTIFICATION</scope>
</reference>
<feature type="compositionally biased region" description="Polar residues" evidence="1">
    <location>
        <begin position="95"/>
        <end position="106"/>
    </location>
</feature>
<dbReference type="AlphaFoldDB" id="A0AAJ8BRJ7"/>
<dbReference type="KEGG" id="ang:An15g05240"/>
<reference evidence="2" key="1">
    <citation type="submission" date="2025-02" db="EMBL/GenBank/DDBJ databases">
        <authorList>
            <consortium name="NCBI Genome Project"/>
        </authorList>
    </citation>
    <scope>NUCLEOTIDE SEQUENCE</scope>
</reference>
<protein>
    <submittedName>
        <fullName evidence="2">Uncharacterized protein</fullName>
    </submittedName>
</protein>
<feature type="region of interest" description="Disordered" evidence="1">
    <location>
        <begin position="77"/>
        <end position="147"/>
    </location>
</feature>
<gene>
    <name evidence="2" type="ORF">An15g05240</name>
</gene>
<evidence type="ECO:0000313" key="2">
    <source>
        <dbReference type="RefSeq" id="XP_059602562.1"/>
    </source>
</evidence>
<proteinExistence type="predicted"/>
<feature type="compositionally biased region" description="Low complexity" evidence="1">
    <location>
        <begin position="123"/>
        <end position="139"/>
    </location>
</feature>
<evidence type="ECO:0000256" key="1">
    <source>
        <dbReference type="SAM" id="MobiDB-lite"/>
    </source>
</evidence>
<name>A0AAJ8BRJ7_ASPNG</name>
<feature type="compositionally biased region" description="Acidic residues" evidence="1">
    <location>
        <begin position="82"/>
        <end position="91"/>
    </location>
</feature>
<accession>A0AAJ8BRJ7</accession>
<organism evidence="2">
    <name type="scientific">Aspergillus niger</name>
    <dbReference type="NCBI Taxonomy" id="5061"/>
    <lineage>
        <taxon>Eukaryota</taxon>
        <taxon>Fungi</taxon>
        <taxon>Dikarya</taxon>
        <taxon>Ascomycota</taxon>
        <taxon>Pezizomycotina</taxon>
        <taxon>Eurotiomycetes</taxon>
        <taxon>Eurotiomycetidae</taxon>
        <taxon>Eurotiales</taxon>
        <taxon>Aspergillaceae</taxon>
        <taxon>Aspergillus</taxon>
        <taxon>Aspergillus subgen. Circumdati</taxon>
    </lineage>
</organism>
<dbReference type="VEuPathDB" id="FungiDB:An15g05240"/>